<evidence type="ECO:0000256" key="1">
    <source>
        <dbReference type="SAM" id="SignalP"/>
    </source>
</evidence>
<feature type="signal peptide" evidence="1">
    <location>
        <begin position="1"/>
        <end position="22"/>
    </location>
</feature>
<accession>H2ZGQ9</accession>
<reference evidence="3" key="1">
    <citation type="submission" date="2003-08" db="EMBL/GenBank/DDBJ databases">
        <authorList>
            <person name="Birren B."/>
            <person name="Nusbaum C."/>
            <person name="Abebe A."/>
            <person name="Abouelleil A."/>
            <person name="Adekoya E."/>
            <person name="Ait-zahra M."/>
            <person name="Allen N."/>
            <person name="Allen T."/>
            <person name="An P."/>
            <person name="Anderson M."/>
            <person name="Anderson S."/>
            <person name="Arachchi H."/>
            <person name="Armbruster J."/>
            <person name="Bachantsang P."/>
            <person name="Baldwin J."/>
            <person name="Barry A."/>
            <person name="Bayul T."/>
            <person name="Blitshsteyn B."/>
            <person name="Bloom T."/>
            <person name="Blye J."/>
            <person name="Boguslavskiy L."/>
            <person name="Borowsky M."/>
            <person name="Boukhgalter B."/>
            <person name="Brunache A."/>
            <person name="Butler J."/>
            <person name="Calixte N."/>
            <person name="Calvo S."/>
            <person name="Camarata J."/>
            <person name="Campo K."/>
            <person name="Chang J."/>
            <person name="Cheshatsang Y."/>
            <person name="Citroen M."/>
            <person name="Collymore A."/>
            <person name="Considine T."/>
            <person name="Cook A."/>
            <person name="Cooke P."/>
            <person name="Corum B."/>
            <person name="Cuomo C."/>
            <person name="David R."/>
            <person name="Dawoe T."/>
            <person name="Degray S."/>
            <person name="Dodge S."/>
            <person name="Dooley K."/>
            <person name="Dorje P."/>
            <person name="Dorjee K."/>
            <person name="Dorris L."/>
            <person name="Duffey N."/>
            <person name="Dupes A."/>
            <person name="Elkins T."/>
            <person name="Engels R."/>
            <person name="Erickson J."/>
            <person name="Farina A."/>
            <person name="Faro S."/>
            <person name="Ferreira P."/>
            <person name="Fischer H."/>
            <person name="Fitzgerald M."/>
            <person name="Foley K."/>
            <person name="Gage D."/>
            <person name="Galagan J."/>
            <person name="Gearin G."/>
            <person name="Gnerre S."/>
            <person name="Gnirke A."/>
            <person name="Goyette A."/>
            <person name="Graham J."/>
            <person name="Grandbois E."/>
            <person name="Gyaltsen K."/>
            <person name="Hafez N."/>
            <person name="Hagopian D."/>
            <person name="Hagos B."/>
            <person name="Hall J."/>
            <person name="Hatcher B."/>
            <person name="Heller A."/>
            <person name="Higgins H."/>
            <person name="Honan T."/>
            <person name="Horn A."/>
            <person name="Houde N."/>
            <person name="Hughes L."/>
            <person name="Hulme W."/>
            <person name="Husby E."/>
            <person name="Iliev I."/>
            <person name="Jaffe D."/>
            <person name="Jones C."/>
            <person name="Kamal M."/>
            <person name="Kamat A."/>
            <person name="Kamvysselis M."/>
            <person name="Karlsson E."/>
            <person name="Kells C."/>
            <person name="Kieu A."/>
            <person name="Kisner P."/>
            <person name="Kodira C."/>
            <person name="Kulbokas E."/>
            <person name="Labutti K."/>
            <person name="Lama D."/>
            <person name="Landers T."/>
            <person name="Leger J."/>
            <person name="Levine S."/>
            <person name="Lewis D."/>
            <person name="Lewis T."/>
            <person name="Lindblad-toh K."/>
            <person name="Liu X."/>
            <person name="Lokyitsang T."/>
            <person name="Lokyitsang Y."/>
            <person name="Lucien O."/>
            <person name="Lui A."/>
            <person name="Ma L.J."/>
            <person name="Mabbitt R."/>
            <person name="Macdonald J."/>
            <person name="Maclean C."/>
            <person name="Major J."/>
            <person name="Manning J."/>
            <person name="Marabella R."/>
            <person name="Maru K."/>
            <person name="Matthews C."/>
            <person name="Mauceli E."/>
            <person name="Mccarthy M."/>
            <person name="Mcdonough S."/>
            <person name="Mcghee T."/>
            <person name="Meldrim J."/>
            <person name="Meneus L."/>
            <person name="Mesirov J."/>
            <person name="Mihalev A."/>
            <person name="Mihova T."/>
            <person name="Mikkelsen T."/>
            <person name="Mlenga V."/>
            <person name="Moru K."/>
            <person name="Mozes J."/>
            <person name="Mulrain L."/>
            <person name="Munson G."/>
            <person name="Naylor J."/>
            <person name="Newes C."/>
            <person name="Nguyen C."/>
            <person name="Nguyen N."/>
            <person name="Nguyen T."/>
            <person name="Nicol R."/>
            <person name="Nielsen C."/>
            <person name="Nizzari M."/>
            <person name="Norbu C."/>
            <person name="Norbu N."/>
            <person name="O'donnell P."/>
            <person name="Okoawo O."/>
            <person name="O'leary S."/>
            <person name="Omotosho B."/>
            <person name="O'neill K."/>
            <person name="Osman S."/>
            <person name="Parker S."/>
            <person name="Perrin D."/>
            <person name="Phunkhang P."/>
            <person name="Piqani B."/>
            <person name="Purcell S."/>
            <person name="Rachupka T."/>
            <person name="Ramasamy U."/>
            <person name="Rameau R."/>
            <person name="Ray V."/>
            <person name="Raymond C."/>
            <person name="Retta R."/>
            <person name="Richardson S."/>
            <person name="Rise C."/>
            <person name="Rodriguez J."/>
            <person name="Rogers J."/>
            <person name="Rogov P."/>
            <person name="Rutman M."/>
            <person name="Schupbach R."/>
            <person name="Seaman C."/>
            <person name="Settipalli S."/>
            <person name="Sharpe T."/>
            <person name="Sheridan J."/>
            <person name="Sherpa N."/>
            <person name="Shi J."/>
            <person name="Smirnov S."/>
            <person name="Smith C."/>
            <person name="Sougnez C."/>
            <person name="Spencer B."/>
            <person name="Stalker J."/>
            <person name="Stange-thomann N."/>
            <person name="Stavropoulos S."/>
            <person name="Stetson K."/>
            <person name="Stone C."/>
            <person name="Stone S."/>
            <person name="Stubbs M."/>
            <person name="Talamas J."/>
            <person name="Tchuinga P."/>
            <person name="Tenzing P."/>
            <person name="Tesfaye S."/>
            <person name="Theodore J."/>
            <person name="Thoulutsang Y."/>
            <person name="Topham K."/>
            <person name="Towey S."/>
            <person name="Tsamla T."/>
            <person name="Tsomo N."/>
            <person name="Vallee D."/>
            <person name="Vassiliev H."/>
            <person name="Venkataraman V."/>
            <person name="Vinson J."/>
            <person name="Vo A."/>
            <person name="Wade C."/>
            <person name="Wang S."/>
            <person name="Wangchuk T."/>
            <person name="Wangdi T."/>
            <person name="Whittaker C."/>
            <person name="Wilkinson J."/>
            <person name="Wu Y."/>
            <person name="Wyman D."/>
            <person name="Yadav S."/>
            <person name="Yang S."/>
            <person name="Yang X."/>
            <person name="Yeager S."/>
            <person name="Yee E."/>
            <person name="Young G."/>
            <person name="Zainoun J."/>
            <person name="Zembeck L."/>
            <person name="Zimmer A."/>
            <person name="Zody M."/>
            <person name="Lander E."/>
        </authorList>
    </citation>
    <scope>NUCLEOTIDE SEQUENCE [LARGE SCALE GENOMIC DNA]</scope>
</reference>
<dbReference type="Proteomes" id="UP000007875">
    <property type="component" value="Unassembled WGS sequence"/>
</dbReference>
<reference evidence="2" key="2">
    <citation type="submission" date="2025-08" db="UniProtKB">
        <authorList>
            <consortium name="Ensembl"/>
        </authorList>
    </citation>
    <scope>IDENTIFICATION</scope>
</reference>
<dbReference type="HOGENOM" id="CLU_3210014_0_0_1"/>
<dbReference type="InParanoid" id="H2ZGQ9"/>
<reference evidence="2" key="3">
    <citation type="submission" date="2025-09" db="UniProtKB">
        <authorList>
            <consortium name="Ensembl"/>
        </authorList>
    </citation>
    <scope>IDENTIFICATION</scope>
</reference>
<feature type="chain" id="PRO_5003579290" evidence="1">
    <location>
        <begin position="23"/>
        <end position="45"/>
    </location>
</feature>
<sequence>MKFLAVLTYVCILLMNIFGVTGQNFVGNTASNPRVAFVNSTWVYN</sequence>
<evidence type="ECO:0000313" key="2">
    <source>
        <dbReference type="Ensembl" id="ENSCSAVP00000016775.1"/>
    </source>
</evidence>
<keyword evidence="3" id="KW-1185">Reference proteome</keyword>
<evidence type="ECO:0000313" key="3">
    <source>
        <dbReference type="Proteomes" id="UP000007875"/>
    </source>
</evidence>
<keyword evidence="1" id="KW-0732">Signal</keyword>
<dbReference type="Ensembl" id="ENSCSAVT00000016957.1">
    <property type="protein sequence ID" value="ENSCSAVP00000016775.1"/>
    <property type="gene ID" value="ENSCSAVG00000009869.1"/>
</dbReference>
<organism evidence="2 3">
    <name type="scientific">Ciona savignyi</name>
    <name type="common">Pacific transparent sea squirt</name>
    <dbReference type="NCBI Taxonomy" id="51511"/>
    <lineage>
        <taxon>Eukaryota</taxon>
        <taxon>Metazoa</taxon>
        <taxon>Chordata</taxon>
        <taxon>Tunicata</taxon>
        <taxon>Ascidiacea</taxon>
        <taxon>Phlebobranchia</taxon>
        <taxon>Cionidae</taxon>
        <taxon>Ciona</taxon>
    </lineage>
</organism>
<protein>
    <submittedName>
        <fullName evidence="2">Uncharacterized protein</fullName>
    </submittedName>
</protein>
<name>H2ZGQ9_CIOSA</name>
<dbReference type="AlphaFoldDB" id="H2ZGQ9"/>
<proteinExistence type="predicted"/>